<organism evidence="1 2">
    <name type="scientific">Breznakiella homolactica</name>
    <dbReference type="NCBI Taxonomy" id="2798577"/>
    <lineage>
        <taxon>Bacteria</taxon>
        <taxon>Pseudomonadati</taxon>
        <taxon>Spirochaetota</taxon>
        <taxon>Spirochaetia</taxon>
        <taxon>Spirochaetales</taxon>
        <taxon>Breznakiellaceae</taxon>
        <taxon>Breznakiella</taxon>
    </lineage>
</organism>
<keyword evidence="2" id="KW-1185">Reference proteome</keyword>
<dbReference type="KEGG" id="bhc:JFL75_20625"/>
<evidence type="ECO:0000313" key="2">
    <source>
        <dbReference type="Proteomes" id="UP000595917"/>
    </source>
</evidence>
<accession>A0A7T8BAA1</accession>
<gene>
    <name evidence="1" type="ORF">JFL75_20625</name>
</gene>
<sequence length="439" mass="48570">MKKKVILLSLDALGNADFEIMAKLPGFKRILEQGTWCSRSRSVYPSLTFPSHASIITGCKPAGHGIVNNYILEPGQEPGRWYHYSGALKRKALWDYAAAAGKTMLSLSWPVSGGADIRYNLPEMNPAKPKIWNAANFAAQMGLFFSHGTPSLAVKNLLVNPSLAKAWFLGAQPDLDKGIIKLFLKNLRQYSWDIALCHIYGMDDAKHCFGAESPEAREYLPLYGDFVNRLADFVDERKKAGEAITLMVTGDHSQLDVTKAVCGNMMLAEMGYSQWKNGKLQSWDAWMDSGDGMAYLYIREGIADTAAAKAMIKTIARKFKAHPGVAKVMYPEEFLPLGCGSDAALVFEAAPGCGFDGRWHSGAENSDYSIPNQYKAIHGYLPDIPGYETLFFCYGQAVRPGEIQSMSIIDILPTVCDWLEIVPDTVDGRRIENLLEKQI</sequence>
<name>A0A7T8BAA1_9SPIR</name>
<dbReference type="AlphaFoldDB" id="A0A7T8BAA1"/>
<dbReference type="EMBL" id="CP067089">
    <property type="protein sequence ID" value="QQO09302.1"/>
    <property type="molecule type" value="Genomic_DNA"/>
</dbReference>
<dbReference type="Pfam" id="PF01663">
    <property type="entry name" value="Phosphodiest"/>
    <property type="match status" value="1"/>
</dbReference>
<dbReference type="PANTHER" id="PTHR10151">
    <property type="entry name" value="ECTONUCLEOTIDE PYROPHOSPHATASE/PHOSPHODIESTERASE"/>
    <property type="match status" value="1"/>
</dbReference>
<reference evidence="1" key="1">
    <citation type="submission" date="2021-01" db="EMBL/GenBank/DDBJ databases">
        <title>Description of Breznakiella homolactica.</title>
        <authorList>
            <person name="Song Y."/>
            <person name="Brune A."/>
        </authorList>
    </citation>
    <scope>NUCLEOTIDE SEQUENCE</scope>
    <source>
        <strain evidence="1">RmG30</strain>
    </source>
</reference>
<protein>
    <submittedName>
        <fullName evidence="1">Alkaline phosphatase family protein</fullName>
    </submittedName>
</protein>
<dbReference type="SUPFAM" id="SSF53649">
    <property type="entry name" value="Alkaline phosphatase-like"/>
    <property type="match status" value="1"/>
</dbReference>
<dbReference type="GO" id="GO:0016787">
    <property type="term" value="F:hydrolase activity"/>
    <property type="evidence" value="ECO:0007669"/>
    <property type="project" value="UniProtKB-ARBA"/>
</dbReference>
<dbReference type="PANTHER" id="PTHR10151:SF120">
    <property type="entry name" value="BIS(5'-ADENOSYL)-TRIPHOSPHATASE"/>
    <property type="match status" value="1"/>
</dbReference>
<dbReference type="CDD" id="cd16018">
    <property type="entry name" value="Enpp"/>
    <property type="match status" value="1"/>
</dbReference>
<dbReference type="Gene3D" id="3.40.720.10">
    <property type="entry name" value="Alkaline Phosphatase, subunit A"/>
    <property type="match status" value="1"/>
</dbReference>
<evidence type="ECO:0000313" key="1">
    <source>
        <dbReference type="EMBL" id="QQO09302.1"/>
    </source>
</evidence>
<dbReference type="InterPro" id="IPR002591">
    <property type="entry name" value="Phosphodiest/P_Trfase"/>
</dbReference>
<dbReference type="InterPro" id="IPR017850">
    <property type="entry name" value="Alkaline_phosphatase_core_sf"/>
</dbReference>
<dbReference type="RefSeq" id="WP_215626608.1">
    <property type="nucleotide sequence ID" value="NZ_CP067089.2"/>
</dbReference>
<dbReference type="Proteomes" id="UP000595917">
    <property type="component" value="Chromosome"/>
</dbReference>
<proteinExistence type="predicted"/>